<dbReference type="Proteomes" id="UP001196843">
    <property type="component" value="Unassembled WGS sequence"/>
</dbReference>
<dbReference type="RefSeq" id="WP_220301627.1">
    <property type="nucleotide sequence ID" value="NZ_JAEUAW010000012.1"/>
</dbReference>
<proteinExistence type="predicted"/>
<dbReference type="InterPro" id="IPR026881">
    <property type="entry name" value="WYL_dom"/>
</dbReference>
<accession>A0ABS7HRS6</accession>
<dbReference type="Pfam" id="PF13280">
    <property type="entry name" value="WYL"/>
    <property type="match status" value="1"/>
</dbReference>
<reference evidence="3 4" key="1">
    <citation type="journal article" date="2021" name="MBio">
        <title>Poor Competitiveness of Bradyrhizobium in Pigeon Pea Root Colonization in Indian Soils.</title>
        <authorList>
            <person name="Chalasani D."/>
            <person name="Basu A."/>
            <person name="Pullabhotla S.V.S.R.N."/>
            <person name="Jorrin B."/>
            <person name="Neal A.L."/>
            <person name="Poole P.S."/>
            <person name="Podile A.R."/>
            <person name="Tkacz A."/>
        </authorList>
    </citation>
    <scope>NUCLEOTIDE SEQUENCE [LARGE SCALE GENOMIC DNA]</scope>
    <source>
        <strain evidence="3 4">HU14</strain>
    </source>
</reference>
<comment type="caution">
    <text evidence="3">The sequence shown here is derived from an EMBL/GenBank/DDBJ whole genome shotgun (WGS) entry which is preliminary data.</text>
</comment>
<evidence type="ECO:0000259" key="1">
    <source>
        <dbReference type="Pfam" id="PF08279"/>
    </source>
</evidence>
<protein>
    <submittedName>
        <fullName evidence="3">YafY family transcriptional regulator</fullName>
    </submittedName>
</protein>
<dbReference type="InterPro" id="IPR051534">
    <property type="entry name" value="CBASS_pafABC_assoc_protein"/>
</dbReference>
<evidence type="ECO:0000259" key="2">
    <source>
        <dbReference type="Pfam" id="PF13280"/>
    </source>
</evidence>
<dbReference type="PANTHER" id="PTHR34580">
    <property type="match status" value="1"/>
</dbReference>
<dbReference type="InterPro" id="IPR036390">
    <property type="entry name" value="WH_DNA-bd_sf"/>
</dbReference>
<dbReference type="InterPro" id="IPR036388">
    <property type="entry name" value="WH-like_DNA-bd_sf"/>
</dbReference>
<dbReference type="Gene3D" id="1.10.10.10">
    <property type="entry name" value="Winged helix-like DNA-binding domain superfamily/Winged helix DNA-binding domain"/>
    <property type="match status" value="1"/>
</dbReference>
<dbReference type="PROSITE" id="PS52050">
    <property type="entry name" value="WYL"/>
    <property type="match status" value="1"/>
</dbReference>
<dbReference type="SUPFAM" id="SSF46785">
    <property type="entry name" value="Winged helix' DNA-binding domain"/>
    <property type="match status" value="1"/>
</dbReference>
<name>A0ABS7HRS6_9MICO</name>
<dbReference type="EMBL" id="JAEUAW010000012">
    <property type="protein sequence ID" value="MBW9094917.1"/>
    <property type="molecule type" value="Genomic_DNA"/>
</dbReference>
<feature type="domain" description="Helix-turn-helix type 11" evidence="1">
    <location>
        <begin position="6"/>
        <end position="62"/>
    </location>
</feature>
<organism evidence="3 4">
    <name type="scientific">Microbacterium jejuense</name>
    <dbReference type="NCBI Taxonomy" id="1263637"/>
    <lineage>
        <taxon>Bacteria</taxon>
        <taxon>Bacillati</taxon>
        <taxon>Actinomycetota</taxon>
        <taxon>Actinomycetes</taxon>
        <taxon>Micrococcales</taxon>
        <taxon>Microbacteriaceae</taxon>
        <taxon>Microbacterium</taxon>
    </lineage>
</organism>
<evidence type="ECO:0000313" key="3">
    <source>
        <dbReference type="EMBL" id="MBW9094917.1"/>
    </source>
</evidence>
<sequence>MNRTDRLYALVEELRAVAPQRRSARWLAERFEVSVRTIERDLSALQQSGVPIWAEAGRTGGYAIDTAATLGPMGFTPDEALALLIGLGSLRRGPFRHSAGAAMRKLLAVMPDEDARRATRVASRVHLLEPEAEDPVPPEFAAALRADRVVRLVYRDRTGGVSEREVEPLGSIGRDGVWYLIGWCRLRDGVRAFRGDRMISVHVTDERPEPRRLRREDLEIPYGTLRSVVQDLV</sequence>
<evidence type="ECO:0000313" key="4">
    <source>
        <dbReference type="Proteomes" id="UP001196843"/>
    </source>
</evidence>
<keyword evidence="4" id="KW-1185">Reference proteome</keyword>
<dbReference type="PANTHER" id="PTHR34580:SF1">
    <property type="entry name" value="PROTEIN PAFC"/>
    <property type="match status" value="1"/>
</dbReference>
<dbReference type="InterPro" id="IPR013196">
    <property type="entry name" value="HTH_11"/>
</dbReference>
<feature type="domain" description="WYL" evidence="2">
    <location>
        <begin position="140"/>
        <end position="203"/>
    </location>
</feature>
<dbReference type="Pfam" id="PF08279">
    <property type="entry name" value="HTH_11"/>
    <property type="match status" value="1"/>
</dbReference>
<gene>
    <name evidence="3" type="ORF">JNB62_14585</name>
</gene>